<evidence type="ECO:0008006" key="3">
    <source>
        <dbReference type="Google" id="ProtNLM"/>
    </source>
</evidence>
<evidence type="ECO:0000313" key="1">
    <source>
        <dbReference type="EMBL" id="OWY96904.1"/>
    </source>
</evidence>
<sequence>MAVHNAASSEFNSNMSSVRESVEWGFGRVKDLWEFMNWDKKQRVRQSPVGLNFYVAILLFNCHTCLQPVGNQISMYFGLMPPTLDTYLCAN</sequence>
<name>A0A225UUS9_9STRA</name>
<dbReference type="Proteomes" id="UP000198211">
    <property type="component" value="Unassembled WGS sequence"/>
</dbReference>
<evidence type="ECO:0000313" key="2">
    <source>
        <dbReference type="Proteomes" id="UP000198211"/>
    </source>
</evidence>
<organism evidence="1 2">
    <name type="scientific">Phytophthora megakarya</name>
    <dbReference type="NCBI Taxonomy" id="4795"/>
    <lineage>
        <taxon>Eukaryota</taxon>
        <taxon>Sar</taxon>
        <taxon>Stramenopiles</taxon>
        <taxon>Oomycota</taxon>
        <taxon>Peronosporomycetes</taxon>
        <taxon>Peronosporales</taxon>
        <taxon>Peronosporaceae</taxon>
        <taxon>Phytophthora</taxon>
    </lineage>
</organism>
<protein>
    <recommendedName>
        <fullName evidence="3">DDE Tnp4 domain-containing protein</fullName>
    </recommendedName>
</protein>
<accession>A0A225UUS9</accession>
<dbReference type="STRING" id="4795.A0A225UUS9"/>
<dbReference type="EMBL" id="NBNE01011083">
    <property type="protein sequence ID" value="OWY96904.1"/>
    <property type="molecule type" value="Genomic_DNA"/>
</dbReference>
<reference evidence="2" key="1">
    <citation type="submission" date="2017-03" db="EMBL/GenBank/DDBJ databases">
        <title>Phytopthora megakarya and P. palmivora, two closely related causual agents of cacao black pod achieved similar genome size and gene model numbers by different mechanisms.</title>
        <authorList>
            <person name="Ali S."/>
            <person name="Shao J."/>
            <person name="Larry D.J."/>
            <person name="Kronmiller B."/>
            <person name="Shen D."/>
            <person name="Strem M.D."/>
            <person name="Melnick R.L."/>
            <person name="Guiltinan M.J."/>
            <person name="Tyler B.M."/>
            <person name="Meinhardt L.W."/>
            <person name="Bailey B.A."/>
        </authorList>
    </citation>
    <scope>NUCLEOTIDE SEQUENCE [LARGE SCALE GENOMIC DNA]</scope>
    <source>
        <strain evidence="2">zdho120</strain>
    </source>
</reference>
<keyword evidence="2" id="KW-1185">Reference proteome</keyword>
<comment type="caution">
    <text evidence="1">The sequence shown here is derived from an EMBL/GenBank/DDBJ whole genome shotgun (WGS) entry which is preliminary data.</text>
</comment>
<dbReference type="AlphaFoldDB" id="A0A225UUS9"/>
<proteinExistence type="predicted"/>
<gene>
    <name evidence="1" type="ORF">PHMEG_00032709</name>
</gene>
<dbReference type="OrthoDB" id="71298at2759"/>